<gene>
    <name evidence="2" type="ORF">B1A74_00685</name>
</gene>
<dbReference type="OrthoDB" id="9958334at2"/>
<dbReference type="EMBL" id="MUZR01000002">
    <property type="protein sequence ID" value="OOC11514.1"/>
    <property type="molecule type" value="Genomic_DNA"/>
</dbReference>
<keyword evidence="1" id="KW-1133">Transmembrane helix</keyword>
<keyword evidence="1" id="KW-0472">Membrane</keyword>
<reference evidence="2 3" key="1">
    <citation type="submission" date="2017-02" db="EMBL/GenBank/DDBJ databases">
        <title>Genomic diversity within the haloalkaliphilic genus Thioalkalivibrio.</title>
        <authorList>
            <person name="Ahn A.-C."/>
            <person name="Meier-Kolthoff J."/>
            <person name="Overmars L."/>
            <person name="Richter M."/>
            <person name="Woyke T."/>
            <person name="Sorokin D.Y."/>
            <person name="Muyzer G."/>
        </authorList>
    </citation>
    <scope>NUCLEOTIDE SEQUENCE [LARGE SCALE GENOMIC DNA]</scope>
    <source>
        <strain evidence="2 3">HL17</strain>
    </source>
</reference>
<dbReference type="RefSeq" id="WP_077243477.1">
    <property type="nucleotide sequence ID" value="NZ_MUZR01000002.1"/>
</dbReference>
<comment type="caution">
    <text evidence="2">The sequence shown here is derived from an EMBL/GenBank/DDBJ whole genome shotgun (WGS) entry which is preliminary data.</text>
</comment>
<organism evidence="2 3">
    <name type="scientific">Thioalkalivibrio halophilus</name>
    <dbReference type="NCBI Taxonomy" id="252474"/>
    <lineage>
        <taxon>Bacteria</taxon>
        <taxon>Pseudomonadati</taxon>
        <taxon>Pseudomonadota</taxon>
        <taxon>Gammaproteobacteria</taxon>
        <taxon>Chromatiales</taxon>
        <taxon>Ectothiorhodospiraceae</taxon>
        <taxon>Thioalkalivibrio</taxon>
    </lineage>
</organism>
<evidence type="ECO:0000256" key="1">
    <source>
        <dbReference type="SAM" id="Phobius"/>
    </source>
</evidence>
<accession>A0A1V3A2E4</accession>
<dbReference type="Proteomes" id="UP000189177">
    <property type="component" value="Unassembled WGS sequence"/>
</dbReference>
<name>A0A1V3A2E4_9GAMM</name>
<feature type="transmembrane region" description="Helical" evidence="1">
    <location>
        <begin position="6"/>
        <end position="22"/>
    </location>
</feature>
<evidence type="ECO:0000313" key="3">
    <source>
        <dbReference type="Proteomes" id="UP000189177"/>
    </source>
</evidence>
<dbReference type="AlphaFoldDB" id="A0A1V3A2E4"/>
<keyword evidence="3" id="KW-1185">Reference proteome</keyword>
<proteinExistence type="predicted"/>
<evidence type="ECO:0000313" key="2">
    <source>
        <dbReference type="EMBL" id="OOC11514.1"/>
    </source>
</evidence>
<protein>
    <submittedName>
        <fullName evidence="2">Uncharacterized protein</fullName>
    </submittedName>
</protein>
<sequence length="110" mass="12364">MNINIHMLIGGVLVLLVVLWVWQRHRLLRRAEVEQAEWEAQSRQVDAIHAAMKERDDVANRLAELERSGGDEDALKSLRVELEAIDVRLTEQLEAMTGRSEGAAAGKPRG</sequence>
<keyword evidence="1" id="KW-0812">Transmembrane</keyword>
<dbReference type="STRING" id="252474.B1A74_00685"/>